<accession>A0A8B7Z3J0</accession>
<dbReference type="KEGG" id="aplc:110983189"/>
<organism evidence="2 3">
    <name type="scientific">Acanthaster planci</name>
    <name type="common">Crown-of-thorns starfish</name>
    <dbReference type="NCBI Taxonomy" id="133434"/>
    <lineage>
        <taxon>Eukaryota</taxon>
        <taxon>Metazoa</taxon>
        <taxon>Echinodermata</taxon>
        <taxon>Eleutherozoa</taxon>
        <taxon>Asterozoa</taxon>
        <taxon>Asteroidea</taxon>
        <taxon>Valvatacea</taxon>
        <taxon>Valvatida</taxon>
        <taxon>Acanthasteridae</taxon>
        <taxon>Acanthaster</taxon>
    </lineage>
</organism>
<evidence type="ECO:0000313" key="2">
    <source>
        <dbReference type="Proteomes" id="UP000694845"/>
    </source>
</evidence>
<feature type="compositionally biased region" description="Basic and acidic residues" evidence="1">
    <location>
        <begin position="81"/>
        <end position="99"/>
    </location>
</feature>
<dbReference type="PANTHER" id="PTHR31022:SF4">
    <property type="entry name" value="CENTRIOLE, CILIA AND SPINDLE-ASSOCIATED PROTEIN"/>
    <property type="match status" value="1"/>
</dbReference>
<sequence length="269" mass="31503">MVFKKSEYRKQYRDPKWGAHFPHYQEKVDYRVNRRRLEHHHQILDWDWDSENGNGEDGAGEGRPAMAPNRSNNNQVRRGRRAEDREVQTPDWSKMRDDQLQDQNGVVSGGRLGSSPVLDRKQMKKTDGGQRKDSKSAQSTRKHKTASKHPSRDRRQVRPRTSSEKKADTGRRGPDRPPMVAYGWADEELTTGCKKTHNIRASADPLQIYPSALRAMRRRQLDIQQRAERDRQHSLRERRLKAMFNVPPQDDSVWLTEYQRNFTGPSQPR</sequence>
<dbReference type="GO" id="GO:0035869">
    <property type="term" value="C:ciliary transition zone"/>
    <property type="evidence" value="ECO:0007669"/>
    <property type="project" value="TreeGrafter"/>
</dbReference>
<proteinExistence type="predicted"/>
<dbReference type="GO" id="GO:0008017">
    <property type="term" value="F:microtubule binding"/>
    <property type="evidence" value="ECO:0007669"/>
    <property type="project" value="TreeGrafter"/>
</dbReference>
<dbReference type="Pfam" id="PF15748">
    <property type="entry name" value="CCSAP"/>
    <property type="match status" value="1"/>
</dbReference>
<dbReference type="RefSeq" id="XP_022097933.1">
    <property type="nucleotide sequence ID" value="XM_022242241.1"/>
</dbReference>
<dbReference type="OrthoDB" id="6616361at2759"/>
<dbReference type="GO" id="GO:0036064">
    <property type="term" value="C:ciliary basal body"/>
    <property type="evidence" value="ECO:0007669"/>
    <property type="project" value="TreeGrafter"/>
</dbReference>
<evidence type="ECO:0000313" key="3">
    <source>
        <dbReference type="RefSeq" id="XP_022097931.1"/>
    </source>
</evidence>
<keyword evidence="2" id="KW-1185">Reference proteome</keyword>
<dbReference type="InterPro" id="IPR029774">
    <property type="entry name" value="CSAP"/>
</dbReference>
<dbReference type="GO" id="GO:0005819">
    <property type="term" value="C:spindle"/>
    <property type="evidence" value="ECO:0007669"/>
    <property type="project" value="TreeGrafter"/>
</dbReference>
<name>A0A8B7Z3J0_ACAPL</name>
<dbReference type="GO" id="GO:1901673">
    <property type="term" value="P:regulation of mitotic spindle assembly"/>
    <property type="evidence" value="ECO:0007669"/>
    <property type="project" value="TreeGrafter"/>
</dbReference>
<feature type="compositionally biased region" description="Basic and acidic residues" evidence="1">
    <location>
        <begin position="153"/>
        <end position="175"/>
    </location>
</feature>
<evidence type="ECO:0000313" key="4">
    <source>
        <dbReference type="RefSeq" id="XP_022097932.1"/>
    </source>
</evidence>
<dbReference type="GeneID" id="110983189"/>
<feature type="region of interest" description="Disordered" evidence="1">
    <location>
        <begin position="44"/>
        <end position="180"/>
    </location>
</feature>
<evidence type="ECO:0000313" key="5">
    <source>
        <dbReference type="RefSeq" id="XP_022097933.1"/>
    </source>
</evidence>
<dbReference type="RefSeq" id="XP_022097932.1">
    <property type="nucleotide sequence ID" value="XM_022242240.1"/>
</dbReference>
<protein>
    <submittedName>
        <fullName evidence="3 4">Centriole, cilia and spindle-associated protein-like isoform X1</fullName>
    </submittedName>
</protein>
<dbReference type="Proteomes" id="UP000694845">
    <property type="component" value="Unplaced"/>
</dbReference>
<dbReference type="RefSeq" id="XP_022097931.1">
    <property type="nucleotide sequence ID" value="XM_022242239.1"/>
</dbReference>
<feature type="compositionally biased region" description="Basic and acidic residues" evidence="1">
    <location>
        <begin position="118"/>
        <end position="135"/>
    </location>
</feature>
<dbReference type="PANTHER" id="PTHR31022">
    <property type="entry name" value="CENTRIOLE, CILIA AND SPINDLE-ASSOCIATED PROTEIN"/>
    <property type="match status" value="1"/>
</dbReference>
<gene>
    <name evidence="3 4 5" type="primary">LOC110983189</name>
</gene>
<feature type="compositionally biased region" description="Basic residues" evidence="1">
    <location>
        <begin position="140"/>
        <end position="152"/>
    </location>
</feature>
<reference evidence="3 4" key="1">
    <citation type="submission" date="2025-04" db="UniProtKB">
        <authorList>
            <consortium name="RefSeq"/>
        </authorList>
    </citation>
    <scope>IDENTIFICATION</scope>
</reference>
<evidence type="ECO:0000256" key="1">
    <source>
        <dbReference type="SAM" id="MobiDB-lite"/>
    </source>
</evidence>
<dbReference type="AlphaFoldDB" id="A0A8B7Z3J0"/>
<dbReference type="GO" id="GO:0005814">
    <property type="term" value="C:centriole"/>
    <property type="evidence" value="ECO:0007669"/>
    <property type="project" value="TreeGrafter"/>
</dbReference>